<dbReference type="EMBL" id="LDRB01000041">
    <property type="protein sequence ID" value="KTR39849.1"/>
    <property type="molecule type" value="Genomic_DNA"/>
</dbReference>
<keyword evidence="6" id="KW-0479">Metal-binding</keyword>
<evidence type="ECO:0000256" key="6">
    <source>
        <dbReference type="RuleBase" id="RU361117"/>
    </source>
</evidence>
<reference evidence="7 8" key="1">
    <citation type="journal article" date="2016" name="Front. Microbiol.">
        <title>Genomic Resource of Rice Seed Associated Bacteria.</title>
        <authorList>
            <person name="Midha S."/>
            <person name="Bansal K."/>
            <person name="Sharma S."/>
            <person name="Kumar N."/>
            <person name="Patil P.P."/>
            <person name="Chaudhry V."/>
            <person name="Patil P.B."/>
        </authorList>
    </citation>
    <scope>NUCLEOTIDE SEQUENCE [LARGE SCALE GENOMIC DNA]</scope>
    <source>
        <strain evidence="7 8">NS263</strain>
    </source>
</reference>
<comment type="function">
    <text evidence="5 6">Removes the phosphate from trehalose 6-phosphate to produce free trehalose.</text>
</comment>
<dbReference type="EC" id="3.1.3.12" evidence="6"/>
<evidence type="ECO:0000256" key="3">
    <source>
        <dbReference type="ARBA" id="ARBA00008770"/>
    </source>
</evidence>
<dbReference type="InterPro" id="IPR044651">
    <property type="entry name" value="OTSB-like"/>
</dbReference>
<dbReference type="Proteomes" id="UP000078335">
    <property type="component" value="Unassembled WGS sequence"/>
</dbReference>
<dbReference type="PANTHER" id="PTHR43768:SF3">
    <property type="entry name" value="TREHALOSE 6-PHOSPHATE PHOSPHATASE"/>
    <property type="match status" value="1"/>
</dbReference>
<gene>
    <name evidence="7" type="ORF">NS263_09255</name>
</gene>
<proteinExistence type="inferred from homology"/>
<comment type="cofactor">
    <cofactor evidence="6">
        <name>Mg(2+)</name>
        <dbReference type="ChEBI" id="CHEBI:18420"/>
    </cofactor>
</comment>
<evidence type="ECO:0000256" key="4">
    <source>
        <dbReference type="ARBA" id="ARBA00022801"/>
    </source>
</evidence>
<comment type="similarity">
    <text evidence="3 6">Belongs to the trehalose phosphatase family.</text>
</comment>
<dbReference type="InterPro" id="IPR006379">
    <property type="entry name" value="HAD-SF_hydro_IIB"/>
</dbReference>
<dbReference type="Gene3D" id="3.40.50.1000">
    <property type="entry name" value="HAD superfamily/HAD-like"/>
    <property type="match status" value="1"/>
</dbReference>
<evidence type="ECO:0000256" key="5">
    <source>
        <dbReference type="ARBA" id="ARBA00024179"/>
    </source>
</evidence>
<comment type="catalytic activity">
    <reaction evidence="1 6">
        <text>alpha,alpha-trehalose 6-phosphate + H2O = alpha,alpha-trehalose + phosphate</text>
        <dbReference type="Rhea" id="RHEA:23420"/>
        <dbReference type="ChEBI" id="CHEBI:15377"/>
        <dbReference type="ChEBI" id="CHEBI:16551"/>
        <dbReference type="ChEBI" id="CHEBI:43474"/>
        <dbReference type="ChEBI" id="CHEBI:58429"/>
        <dbReference type="EC" id="3.1.3.12"/>
    </reaction>
</comment>
<keyword evidence="4 6" id="KW-0378">Hydrolase</keyword>
<evidence type="ECO:0000313" key="7">
    <source>
        <dbReference type="EMBL" id="KTR39849.1"/>
    </source>
</evidence>
<dbReference type="NCBIfam" id="TIGR01484">
    <property type="entry name" value="HAD-SF-IIB"/>
    <property type="match status" value="1"/>
</dbReference>
<dbReference type="InterPro" id="IPR023214">
    <property type="entry name" value="HAD_sf"/>
</dbReference>
<sequence length="261" mass="27469">MVPETVTDPSALSSALETLAAAPRLLVALDFDGTLAPFADDPAQVGALPGSWAAVLTLQRARDTEVVLVSGRPLEGLARVSHAPEGMALVGSHGVEWRVDGHDEAALDEDERARVDRVGAALDEVGARFPGVVVEHKPAGHGLHTRRVGAEVAAEANAAASRAAHDADPDVLERGGKDIVEFAVRHVTKGDAIDRLRELRGADAVFFAGDDVTDEDAFRVLRDGDVGVKVGEGDTLAAHRVADPTALTDVLKQLARVRFAR</sequence>
<dbReference type="PANTHER" id="PTHR43768">
    <property type="entry name" value="TREHALOSE 6-PHOSPHATE PHOSPHATASE"/>
    <property type="match status" value="1"/>
</dbReference>
<dbReference type="NCBIfam" id="TIGR00685">
    <property type="entry name" value="T6PP"/>
    <property type="match status" value="1"/>
</dbReference>
<keyword evidence="8" id="KW-1185">Reference proteome</keyword>
<evidence type="ECO:0000313" key="8">
    <source>
        <dbReference type="Proteomes" id="UP000078335"/>
    </source>
</evidence>
<evidence type="ECO:0000256" key="1">
    <source>
        <dbReference type="ARBA" id="ARBA00000500"/>
    </source>
</evidence>
<evidence type="ECO:0000256" key="2">
    <source>
        <dbReference type="ARBA" id="ARBA00005199"/>
    </source>
</evidence>
<organism evidence="7 8">
    <name type="scientific">Curtobacterium oceanosedimentum</name>
    <dbReference type="NCBI Taxonomy" id="465820"/>
    <lineage>
        <taxon>Bacteria</taxon>
        <taxon>Bacillati</taxon>
        <taxon>Actinomycetota</taxon>
        <taxon>Actinomycetes</taxon>
        <taxon>Micrococcales</taxon>
        <taxon>Microbacteriaceae</taxon>
        <taxon>Curtobacterium</taxon>
    </lineage>
</organism>
<dbReference type="InterPro" id="IPR036412">
    <property type="entry name" value="HAD-like_sf"/>
</dbReference>
<protein>
    <recommendedName>
        <fullName evidence="6">Trehalose 6-phosphate phosphatase</fullName>
        <ecNumber evidence="6">3.1.3.12</ecNumber>
    </recommendedName>
</protein>
<dbReference type="Pfam" id="PF02358">
    <property type="entry name" value="Trehalose_PPase"/>
    <property type="match status" value="1"/>
</dbReference>
<comment type="pathway">
    <text evidence="2 6">Glycan biosynthesis; trehalose biosynthesis.</text>
</comment>
<keyword evidence="6" id="KW-0460">Magnesium</keyword>
<dbReference type="SUPFAM" id="SSF56784">
    <property type="entry name" value="HAD-like"/>
    <property type="match status" value="1"/>
</dbReference>
<dbReference type="InterPro" id="IPR003337">
    <property type="entry name" value="Trehalose_PPase"/>
</dbReference>
<dbReference type="Gene3D" id="3.30.70.1020">
    <property type="entry name" value="Trehalose-6-phosphate phosphatase related protein, domain 2"/>
    <property type="match status" value="1"/>
</dbReference>
<accession>A0ABR5S5V9</accession>
<comment type="caution">
    <text evidence="7">The sequence shown here is derived from an EMBL/GenBank/DDBJ whole genome shotgun (WGS) entry which is preliminary data.</text>
</comment>
<name>A0ABR5S5V9_9MICO</name>